<evidence type="ECO:0000256" key="2">
    <source>
        <dbReference type="ARBA" id="ARBA00022737"/>
    </source>
</evidence>
<proteinExistence type="predicted"/>
<dbReference type="Proteomes" id="UP000076408">
    <property type="component" value="Unassembled WGS sequence"/>
</dbReference>
<feature type="domain" description="C2H2-type" evidence="6">
    <location>
        <begin position="149"/>
        <end position="171"/>
    </location>
</feature>
<name>A0A182Y2A6_ANOST</name>
<dbReference type="GO" id="GO:0005634">
    <property type="term" value="C:nucleus"/>
    <property type="evidence" value="ECO:0007669"/>
    <property type="project" value="TreeGrafter"/>
</dbReference>
<dbReference type="PROSITE" id="PS50157">
    <property type="entry name" value="ZINC_FINGER_C2H2_2"/>
    <property type="match status" value="2"/>
</dbReference>
<feature type="compositionally biased region" description="Polar residues" evidence="5">
    <location>
        <begin position="45"/>
        <end position="54"/>
    </location>
</feature>
<evidence type="ECO:0000259" key="6">
    <source>
        <dbReference type="PROSITE" id="PS50157"/>
    </source>
</evidence>
<dbReference type="SMART" id="SM00355">
    <property type="entry name" value="ZnF_C2H2"/>
    <property type="match status" value="6"/>
</dbReference>
<accession>A0A182Y2A6</accession>
<dbReference type="PANTHER" id="PTHR24409">
    <property type="entry name" value="ZINC FINGER PROTEIN 142"/>
    <property type="match status" value="1"/>
</dbReference>
<dbReference type="OMA" id="TELRCAH"/>
<sequence length="282" mass="32392">MDVDTFRTQTADPLSEASSAECSTQGTKEASKAVNRKRNVRETRPNGSQRSDPSYSCDECDLKLSSKIQKKKCLVCNKQFRTDKIKDHVVKEHPKIFEKLLQESTELRCAHCQELYATEEQLNEHVARGEQVELAAPEAQPYYNCTKRYKCCNCEEKFVDKLELAKHQRLHRTVECPLCNQTLRSDKIKQHIASRHDGSSTELLKCTECRKLFENASQLSEHRSNTHKKRVCPVCKKTANYAHIRRHLKSFNSVELSDDSDAFSDSLAEVGKVRRTKSRAVR</sequence>
<dbReference type="AlphaFoldDB" id="A0A182Y2A6"/>
<keyword evidence="1" id="KW-0479">Metal-binding</keyword>
<evidence type="ECO:0000256" key="3">
    <source>
        <dbReference type="ARBA" id="ARBA00022771"/>
    </source>
</evidence>
<dbReference type="VEuPathDB" id="VectorBase:ASTEI20_044148"/>
<dbReference type="Pfam" id="PF00096">
    <property type="entry name" value="zf-C2H2"/>
    <property type="match status" value="1"/>
</dbReference>
<dbReference type="Gene3D" id="3.30.160.60">
    <property type="entry name" value="Classic Zinc Finger"/>
    <property type="match status" value="2"/>
</dbReference>
<keyword evidence="8" id="KW-1185">Reference proteome</keyword>
<feature type="domain" description="C2H2-type" evidence="6">
    <location>
        <begin position="204"/>
        <end position="227"/>
    </location>
</feature>
<dbReference type="STRING" id="30069.A0A182Y2A6"/>
<dbReference type="VEuPathDB" id="VectorBase:ASTE008313"/>
<dbReference type="GO" id="GO:0000977">
    <property type="term" value="F:RNA polymerase II transcription regulatory region sequence-specific DNA binding"/>
    <property type="evidence" value="ECO:0007669"/>
    <property type="project" value="TreeGrafter"/>
</dbReference>
<evidence type="ECO:0000313" key="7">
    <source>
        <dbReference type="EnsemblMetazoa" id="ASTEI02592-PA"/>
    </source>
</evidence>
<protein>
    <recommendedName>
        <fullName evidence="6">C2H2-type domain-containing protein</fullName>
    </recommendedName>
</protein>
<keyword evidence="2" id="KW-0677">Repeat</keyword>
<feature type="region of interest" description="Disordered" evidence="5">
    <location>
        <begin position="1"/>
        <end position="56"/>
    </location>
</feature>
<dbReference type="GO" id="GO:0008270">
    <property type="term" value="F:zinc ion binding"/>
    <property type="evidence" value="ECO:0007669"/>
    <property type="project" value="UniProtKB-KW"/>
</dbReference>
<reference evidence="8" key="1">
    <citation type="journal article" date="2014" name="Genome Biol.">
        <title>Genome analysis of a major urban malaria vector mosquito, Anopheles stephensi.</title>
        <authorList>
            <person name="Jiang X."/>
            <person name="Peery A."/>
            <person name="Hall A.B."/>
            <person name="Sharma A."/>
            <person name="Chen X.G."/>
            <person name="Waterhouse R.M."/>
            <person name="Komissarov A."/>
            <person name="Riehle M.M."/>
            <person name="Shouche Y."/>
            <person name="Sharakhova M.V."/>
            <person name="Lawson D."/>
            <person name="Pakpour N."/>
            <person name="Arensburger P."/>
            <person name="Davidson V.L."/>
            <person name="Eiglmeier K."/>
            <person name="Emrich S."/>
            <person name="George P."/>
            <person name="Kennedy R.C."/>
            <person name="Mane S.P."/>
            <person name="Maslen G."/>
            <person name="Oringanje C."/>
            <person name="Qi Y."/>
            <person name="Settlage R."/>
            <person name="Tojo M."/>
            <person name="Tubio J.M."/>
            <person name="Unger M.F."/>
            <person name="Wang B."/>
            <person name="Vernick K.D."/>
            <person name="Ribeiro J.M."/>
            <person name="James A.A."/>
            <person name="Michel K."/>
            <person name="Riehle M.A."/>
            <person name="Luckhart S."/>
            <person name="Sharakhov I.V."/>
            <person name="Tu Z."/>
        </authorList>
    </citation>
    <scope>NUCLEOTIDE SEQUENCE [LARGE SCALE GENOMIC DNA]</scope>
    <source>
        <strain evidence="8">Indian</strain>
    </source>
</reference>
<dbReference type="PANTHER" id="PTHR24409:SF295">
    <property type="entry name" value="AZ2-RELATED"/>
    <property type="match status" value="1"/>
</dbReference>
<dbReference type="EnsemblMetazoa" id="ASTEI02592-RA">
    <property type="protein sequence ID" value="ASTEI02592-PA"/>
    <property type="gene ID" value="ASTEI02592"/>
</dbReference>
<feature type="compositionally biased region" description="Polar residues" evidence="5">
    <location>
        <begin position="1"/>
        <end position="28"/>
    </location>
</feature>
<keyword evidence="4" id="KW-0862">Zinc</keyword>
<reference evidence="7" key="2">
    <citation type="submission" date="2020-05" db="UniProtKB">
        <authorList>
            <consortium name="EnsemblMetazoa"/>
        </authorList>
    </citation>
    <scope>IDENTIFICATION</scope>
    <source>
        <strain evidence="7">Indian</strain>
    </source>
</reference>
<evidence type="ECO:0000256" key="1">
    <source>
        <dbReference type="ARBA" id="ARBA00022723"/>
    </source>
</evidence>
<dbReference type="VEuPathDB" id="VectorBase:ASTEI02592"/>
<organism evidence="7 8">
    <name type="scientific">Anopheles stephensi</name>
    <name type="common">Indo-Pakistan malaria mosquito</name>
    <dbReference type="NCBI Taxonomy" id="30069"/>
    <lineage>
        <taxon>Eukaryota</taxon>
        <taxon>Metazoa</taxon>
        <taxon>Ecdysozoa</taxon>
        <taxon>Arthropoda</taxon>
        <taxon>Hexapoda</taxon>
        <taxon>Insecta</taxon>
        <taxon>Pterygota</taxon>
        <taxon>Neoptera</taxon>
        <taxon>Endopterygota</taxon>
        <taxon>Diptera</taxon>
        <taxon>Nematocera</taxon>
        <taxon>Culicoidea</taxon>
        <taxon>Culicidae</taxon>
        <taxon>Anophelinae</taxon>
        <taxon>Anopheles</taxon>
    </lineage>
</organism>
<dbReference type="InterPro" id="IPR013087">
    <property type="entry name" value="Znf_C2H2_type"/>
</dbReference>
<evidence type="ECO:0000256" key="4">
    <source>
        <dbReference type="ARBA" id="ARBA00022833"/>
    </source>
</evidence>
<dbReference type="GO" id="GO:0000981">
    <property type="term" value="F:DNA-binding transcription factor activity, RNA polymerase II-specific"/>
    <property type="evidence" value="ECO:0007669"/>
    <property type="project" value="TreeGrafter"/>
</dbReference>
<keyword evidence="3" id="KW-0863">Zinc-finger</keyword>
<dbReference type="PROSITE" id="PS00028">
    <property type="entry name" value="ZINC_FINGER_C2H2_1"/>
    <property type="match status" value="2"/>
</dbReference>
<evidence type="ECO:0000313" key="8">
    <source>
        <dbReference type="Proteomes" id="UP000076408"/>
    </source>
</evidence>
<evidence type="ECO:0000256" key="5">
    <source>
        <dbReference type="SAM" id="MobiDB-lite"/>
    </source>
</evidence>